<dbReference type="EMBL" id="FNFM01000001">
    <property type="protein sequence ID" value="SDJ64642.1"/>
    <property type="molecule type" value="Genomic_DNA"/>
</dbReference>
<evidence type="ECO:0000256" key="3">
    <source>
        <dbReference type="SAM" id="MobiDB-lite"/>
    </source>
</evidence>
<dbReference type="Gene3D" id="3.40.630.30">
    <property type="match status" value="1"/>
</dbReference>
<dbReference type="InterPro" id="IPR000182">
    <property type="entry name" value="GNAT_dom"/>
</dbReference>
<dbReference type="InterPro" id="IPR006464">
    <property type="entry name" value="AcTrfase_RimI/Ard1"/>
</dbReference>
<dbReference type="GO" id="GO:0008080">
    <property type="term" value="F:N-acetyltransferase activity"/>
    <property type="evidence" value="ECO:0007669"/>
    <property type="project" value="InterPro"/>
</dbReference>
<evidence type="ECO:0000256" key="2">
    <source>
        <dbReference type="ARBA" id="ARBA00023315"/>
    </source>
</evidence>
<dbReference type="SUPFAM" id="SSF55729">
    <property type="entry name" value="Acyl-CoA N-acyltransferases (Nat)"/>
    <property type="match status" value="1"/>
</dbReference>
<gene>
    <name evidence="5" type="ORF">SAMN04487820_10145</name>
</gene>
<name>A0A1G8VEX6_ACTMZ</name>
<keyword evidence="6" id="KW-1185">Reference proteome</keyword>
<evidence type="ECO:0000313" key="5">
    <source>
        <dbReference type="EMBL" id="SDJ64642.1"/>
    </source>
</evidence>
<evidence type="ECO:0000313" key="6">
    <source>
        <dbReference type="Proteomes" id="UP000199213"/>
    </source>
</evidence>
<evidence type="ECO:0000256" key="1">
    <source>
        <dbReference type="ARBA" id="ARBA00022679"/>
    </source>
</evidence>
<organism evidence="5 6">
    <name type="scientific">Actinopolyspora mzabensis</name>
    <dbReference type="NCBI Taxonomy" id="995066"/>
    <lineage>
        <taxon>Bacteria</taxon>
        <taxon>Bacillati</taxon>
        <taxon>Actinomycetota</taxon>
        <taxon>Actinomycetes</taxon>
        <taxon>Actinopolysporales</taxon>
        <taxon>Actinopolysporaceae</taxon>
        <taxon>Actinopolyspora</taxon>
    </lineage>
</organism>
<protein>
    <submittedName>
        <fullName evidence="5">Ribosomal-protein-alanine N-acetyltransferase</fullName>
    </submittedName>
</protein>
<reference evidence="6" key="1">
    <citation type="submission" date="2016-10" db="EMBL/GenBank/DDBJ databases">
        <authorList>
            <person name="Varghese N."/>
            <person name="Submissions S."/>
        </authorList>
    </citation>
    <scope>NUCLEOTIDE SEQUENCE [LARGE SCALE GENOMIC DNA]</scope>
    <source>
        <strain evidence="6">DSM 45460</strain>
    </source>
</reference>
<sequence length="187" mass="20508">MTENQCPGSQHPGSQHPGEAGTTAGTSEPFVAKLRSRDLPRCAELEELLFPDDDPWSEHAFAAALDAGDYYVGAYDAADRLIGYAGLALVARPPGAEAEVHTIAVDPDYQRRGVGRTLLRKLLVRADEQRAQVFLEVRTDNDSAIALYREHGFEVVGKRERYYRPSGADAYTMWRGARTAEQEGGAV</sequence>
<dbReference type="InterPro" id="IPR051556">
    <property type="entry name" value="N-term/lysine_N-AcTrnsfr"/>
</dbReference>
<keyword evidence="1 5" id="KW-0808">Transferase</keyword>
<feature type="domain" description="N-acetyltransferase" evidence="4">
    <location>
        <begin position="29"/>
        <end position="178"/>
    </location>
</feature>
<evidence type="ECO:0000259" key="4">
    <source>
        <dbReference type="PROSITE" id="PS51186"/>
    </source>
</evidence>
<dbReference type="InterPro" id="IPR016181">
    <property type="entry name" value="Acyl_CoA_acyltransferase"/>
</dbReference>
<dbReference type="Proteomes" id="UP000199213">
    <property type="component" value="Unassembled WGS sequence"/>
</dbReference>
<feature type="compositionally biased region" description="Polar residues" evidence="3">
    <location>
        <begin position="1"/>
        <end position="13"/>
    </location>
</feature>
<dbReference type="OrthoDB" id="529907at2"/>
<accession>A0A1G8VEX6</accession>
<dbReference type="PANTHER" id="PTHR42919">
    <property type="entry name" value="N-ALPHA-ACETYLTRANSFERASE"/>
    <property type="match status" value="1"/>
</dbReference>
<feature type="region of interest" description="Disordered" evidence="3">
    <location>
        <begin position="1"/>
        <end position="29"/>
    </location>
</feature>
<keyword evidence="2" id="KW-0012">Acyltransferase</keyword>
<dbReference type="NCBIfam" id="TIGR01575">
    <property type="entry name" value="rimI"/>
    <property type="match status" value="1"/>
</dbReference>
<dbReference type="RefSeq" id="WP_092625179.1">
    <property type="nucleotide sequence ID" value="NZ_FNFM01000001.1"/>
</dbReference>
<dbReference type="Pfam" id="PF00583">
    <property type="entry name" value="Acetyltransf_1"/>
    <property type="match status" value="1"/>
</dbReference>
<dbReference type="CDD" id="cd04301">
    <property type="entry name" value="NAT_SF"/>
    <property type="match status" value="1"/>
</dbReference>
<dbReference type="PANTHER" id="PTHR42919:SF8">
    <property type="entry name" value="N-ALPHA-ACETYLTRANSFERASE 50"/>
    <property type="match status" value="1"/>
</dbReference>
<dbReference type="AlphaFoldDB" id="A0A1G8VEX6"/>
<proteinExistence type="predicted"/>
<dbReference type="PROSITE" id="PS51186">
    <property type="entry name" value="GNAT"/>
    <property type="match status" value="1"/>
</dbReference>